<gene>
    <name evidence="3" type="ORF">HYH02_009992</name>
</gene>
<evidence type="ECO:0000313" key="4">
    <source>
        <dbReference type="Proteomes" id="UP000613740"/>
    </source>
</evidence>
<feature type="region of interest" description="Disordered" evidence="2">
    <location>
        <begin position="362"/>
        <end position="394"/>
    </location>
</feature>
<dbReference type="InterPro" id="IPR032675">
    <property type="entry name" value="LRR_dom_sf"/>
</dbReference>
<dbReference type="Gene3D" id="3.80.10.10">
    <property type="entry name" value="Ribonuclease Inhibitor"/>
    <property type="match status" value="1"/>
</dbReference>
<evidence type="ECO:0000313" key="3">
    <source>
        <dbReference type="EMBL" id="KAG2441404.1"/>
    </source>
</evidence>
<keyword evidence="4" id="KW-1185">Reference proteome</keyword>
<sequence>MTDSADGKSLLAPPLRGLRPCAGHLLAIDLLPRLARSLRSSDRRKLRQLCSASRDAFDRGVAGSLCLVDAEGRSVADVAGAIRAIVDRGCCPSSMRIDLQRGDVEERQQAMEELLGRLAAGKTRQGAACFALTVNAPVLGSSAVAAVATAALPNLKSLTISDLSHSHACLLGAALLPLLRGSRDGADDAMGAGEASPGSAAAAAAVPSRGVWSQLGSVELHVQGPRPLAPPLCAALSAARQLHSLSLTTADLPLTRSDARQLGRLTQLRTLVLDDVLQRDVLALALEPLSRLTSLTLVDGAESAPEVLPAALFSTLVQLRELNMCGSALELPRRAEPSLRVLTALTCLGVLRLVRVRDDDGGLGVDDGGEEGEHSDDEEDEGDEDAGRADSGGGRRLRSLPLVLWPPQLRRVRVYDNEVAADVLMSLANIPARCDVVMEGLLSGRDHVEVYVPEGRFTARGGALVPAGAWALGFAMGALRDRLCWRPARGPLYHIEEVMLYLRPCRRRQGNVAEGPAAVAGAAAPEADFAEAAAVAPPAAGAAAAAAALVVDGAEQHHPTDEVIMQEQEQGQQPLQLQLAAGGGGAAAQQGAAAVQLPPPPPPVPQRHCVLLPTPGAGEDGGRTEGAISSAMVAMQAAMERGEAPPPPPRPGHGVWLAMLSGAGLRLVQLGGIGLADGDFLVMARSMTSVQRLILEHTCAYDPVSLLALATMPALTDLCLHIDHWCYGPDSVHGVCGSSSSSKTSHGCSTSSADNSGGGPQAAPGRKSVSDRLFAQLSAYLTAAAAAATGKETTAAGDICASSSASSSCDSDLAAAMCDRYLEALFNWDSRWRALTTTGSNPLLAPPPPPAEQGCGAQGRGGGTWTGPQADLILTLASLFHLDVGGRLKNVAVTPAGAYIFAPRLEGADAALSCRGKRVGAALAEAVRGLVKMMGSEETCALTVFE</sequence>
<dbReference type="GO" id="GO:0005930">
    <property type="term" value="C:axoneme"/>
    <property type="evidence" value="ECO:0007669"/>
    <property type="project" value="UniProtKB-SubCell"/>
</dbReference>
<name>A0A835W8I5_9CHLO</name>
<evidence type="ECO:0000256" key="1">
    <source>
        <dbReference type="ARBA" id="ARBA00004430"/>
    </source>
</evidence>
<comment type="caution">
    <text evidence="3">The sequence shown here is derived from an EMBL/GenBank/DDBJ whole genome shotgun (WGS) entry which is preliminary data.</text>
</comment>
<proteinExistence type="predicted"/>
<dbReference type="EMBL" id="JAEHOD010000035">
    <property type="protein sequence ID" value="KAG2441404.1"/>
    <property type="molecule type" value="Genomic_DNA"/>
</dbReference>
<feature type="compositionally biased region" description="Acidic residues" evidence="2">
    <location>
        <begin position="367"/>
        <end position="384"/>
    </location>
</feature>
<dbReference type="OrthoDB" id="561660at2759"/>
<organism evidence="3 4">
    <name type="scientific">Chlamydomonas schloesseri</name>
    <dbReference type="NCBI Taxonomy" id="2026947"/>
    <lineage>
        <taxon>Eukaryota</taxon>
        <taxon>Viridiplantae</taxon>
        <taxon>Chlorophyta</taxon>
        <taxon>core chlorophytes</taxon>
        <taxon>Chlorophyceae</taxon>
        <taxon>CS clade</taxon>
        <taxon>Chlamydomonadales</taxon>
        <taxon>Chlamydomonadaceae</taxon>
        <taxon>Chlamydomonas</taxon>
    </lineage>
</organism>
<protein>
    <submittedName>
        <fullName evidence="3">Uncharacterized protein</fullName>
    </submittedName>
</protein>
<dbReference type="SUPFAM" id="SSF52047">
    <property type="entry name" value="RNI-like"/>
    <property type="match status" value="1"/>
</dbReference>
<evidence type="ECO:0000256" key="2">
    <source>
        <dbReference type="SAM" id="MobiDB-lite"/>
    </source>
</evidence>
<feature type="region of interest" description="Disordered" evidence="2">
    <location>
        <begin position="841"/>
        <end position="861"/>
    </location>
</feature>
<dbReference type="Proteomes" id="UP000613740">
    <property type="component" value="Unassembled WGS sequence"/>
</dbReference>
<reference evidence="3" key="1">
    <citation type="journal article" date="2020" name="bioRxiv">
        <title>Comparative genomics of Chlamydomonas.</title>
        <authorList>
            <person name="Craig R.J."/>
            <person name="Hasan A.R."/>
            <person name="Ness R.W."/>
            <person name="Keightley P.D."/>
        </authorList>
    </citation>
    <scope>NUCLEOTIDE SEQUENCE</scope>
    <source>
        <strain evidence="3">CCAP 11/173</strain>
    </source>
</reference>
<comment type="subcellular location">
    <subcellularLocation>
        <location evidence="1">Cytoplasm</location>
        <location evidence="1">Cytoskeleton</location>
        <location evidence="1">Cilium axoneme</location>
    </subcellularLocation>
</comment>
<feature type="region of interest" description="Disordered" evidence="2">
    <location>
        <begin position="747"/>
        <end position="766"/>
    </location>
</feature>
<accession>A0A835W8I5</accession>
<dbReference type="AlphaFoldDB" id="A0A835W8I5"/>